<dbReference type="Pfam" id="PF01381">
    <property type="entry name" value="HTH_3"/>
    <property type="match status" value="1"/>
</dbReference>
<dbReference type="SMART" id="SM00530">
    <property type="entry name" value="HTH_XRE"/>
    <property type="match status" value="1"/>
</dbReference>
<feature type="domain" description="HTH cro/C1-type" evidence="1">
    <location>
        <begin position="9"/>
        <end position="67"/>
    </location>
</feature>
<dbReference type="RefSeq" id="WP_208005271.1">
    <property type="nucleotide sequence ID" value="NZ_JAGDFX010000007.1"/>
</dbReference>
<dbReference type="PROSITE" id="PS50943">
    <property type="entry name" value="HTH_CROC1"/>
    <property type="match status" value="1"/>
</dbReference>
<dbReference type="EMBL" id="JAGDFX010000007">
    <property type="protein sequence ID" value="MBO1519395.1"/>
    <property type="molecule type" value="Genomic_DNA"/>
</dbReference>
<gene>
    <name evidence="2" type="ORF">J3U76_07105</name>
</gene>
<reference evidence="2 3" key="1">
    <citation type="submission" date="2021-03" db="EMBL/GenBank/DDBJ databases">
        <title>Oceanisphaera sp. nov., isolated from the intestine.</title>
        <authorList>
            <person name="Zhao L.-H."/>
            <person name="Shi L.-F."/>
        </authorList>
    </citation>
    <scope>NUCLEOTIDE SEQUENCE [LARGE SCALE GENOMIC DNA]</scope>
    <source>
        <strain evidence="2 3">DM8</strain>
    </source>
</reference>
<dbReference type="CDD" id="cd00093">
    <property type="entry name" value="HTH_XRE"/>
    <property type="match status" value="1"/>
</dbReference>
<dbReference type="Gene3D" id="1.10.260.40">
    <property type="entry name" value="lambda repressor-like DNA-binding domains"/>
    <property type="match status" value="1"/>
</dbReference>
<organism evidence="2 3">
    <name type="scientific">Oceanisphaera pacifica</name>
    <dbReference type="NCBI Taxonomy" id="2818389"/>
    <lineage>
        <taxon>Bacteria</taxon>
        <taxon>Pseudomonadati</taxon>
        <taxon>Pseudomonadota</taxon>
        <taxon>Gammaproteobacteria</taxon>
        <taxon>Aeromonadales</taxon>
        <taxon>Aeromonadaceae</taxon>
        <taxon>Oceanisphaera</taxon>
    </lineage>
</organism>
<proteinExistence type="predicted"/>
<sequence length="110" mass="12425">MYSTLPKRLKAARLKNQLTQRQLGVHLGMDENTASARMNQYEKGKHSPDYQTMQRLAKVLDVPVAYFYCEDDLLAELLCAIAKKPRAEQEKLLKLLSDDNNLLPSGNCSG</sequence>
<name>A0ABS3NFT5_9GAMM</name>
<dbReference type="InterPro" id="IPR010982">
    <property type="entry name" value="Lambda_DNA-bd_dom_sf"/>
</dbReference>
<comment type="caution">
    <text evidence="2">The sequence shown here is derived from an EMBL/GenBank/DDBJ whole genome shotgun (WGS) entry which is preliminary data.</text>
</comment>
<protein>
    <submittedName>
        <fullName evidence="2">Helix-turn-helix transcriptional regulator</fullName>
    </submittedName>
</protein>
<dbReference type="InterPro" id="IPR001387">
    <property type="entry name" value="Cro/C1-type_HTH"/>
</dbReference>
<evidence type="ECO:0000259" key="1">
    <source>
        <dbReference type="PROSITE" id="PS50943"/>
    </source>
</evidence>
<keyword evidence="3" id="KW-1185">Reference proteome</keyword>
<evidence type="ECO:0000313" key="2">
    <source>
        <dbReference type="EMBL" id="MBO1519395.1"/>
    </source>
</evidence>
<dbReference type="Proteomes" id="UP000664882">
    <property type="component" value="Unassembled WGS sequence"/>
</dbReference>
<dbReference type="SUPFAM" id="SSF47413">
    <property type="entry name" value="lambda repressor-like DNA-binding domains"/>
    <property type="match status" value="1"/>
</dbReference>
<accession>A0ABS3NFT5</accession>
<evidence type="ECO:0000313" key="3">
    <source>
        <dbReference type="Proteomes" id="UP000664882"/>
    </source>
</evidence>